<dbReference type="SUPFAM" id="SSF47413">
    <property type="entry name" value="lambda repressor-like DNA-binding domains"/>
    <property type="match status" value="1"/>
</dbReference>
<feature type="domain" description="HTH cro/C1-type" evidence="1">
    <location>
        <begin position="16"/>
        <end position="88"/>
    </location>
</feature>
<dbReference type="RefSeq" id="WP_023953158.1">
    <property type="nucleotide sequence ID" value="NZ_AYSV01000131.1"/>
</dbReference>
<dbReference type="SMART" id="SM00530">
    <property type="entry name" value="HTH_XRE"/>
    <property type="match status" value="1"/>
</dbReference>
<gene>
    <name evidence="2" type="ORF">V757_11975</name>
</gene>
<keyword evidence="2" id="KW-0238">DNA-binding</keyword>
<protein>
    <submittedName>
        <fullName evidence="2">DNA-binding protein</fullName>
    </submittedName>
</protein>
<evidence type="ECO:0000313" key="3">
    <source>
        <dbReference type="Proteomes" id="UP000018766"/>
    </source>
</evidence>
<evidence type="ECO:0000313" key="2">
    <source>
        <dbReference type="EMBL" id="ETD66944.1"/>
    </source>
</evidence>
<comment type="caution">
    <text evidence="2">The sequence shown here is derived from an EMBL/GenBank/DDBJ whole genome shotgun (WGS) entry which is preliminary data.</text>
</comment>
<dbReference type="GO" id="GO:0003677">
    <property type="term" value="F:DNA binding"/>
    <property type="evidence" value="ECO:0007669"/>
    <property type="project" value="UniProtKB-KW"/>
</dbReference>
<dbReference type="InterPro" id="IPR041413">
    <property type="entry name" value="MLTR_LBD"/>
</dbReference>
<dbReference type="InterPro" id="IPR001387">
    <property type="entry name" value="Cro/C1-type_HTH"/>
</dbReference>
<dbReference type="InterPro" id="IPR010982">
    <property type="entry name" value="Lambda_DNA-bd_dom_sf"/>
</dbReference>
<name>V8FRM1_9BURK</name>
<evidence type="ECO:0000259" key="1">
    <source>
        <dbReference type="SMART" id="SM00530"/>
    </source>
</evidence>
<dbReference type="Proteomes" id="UP000018766">
    <property type="component" value="Unassembled WGS sequence"/>
</dbReference>
<sequence>MQSKSPSRKKQLLGEFVREARSRVSPQVAGISPGLRRRTPGLRREEVALLCDISVTWYTWIEQGRDVSVSAQVWSKLADALHLNSAERAYLFELADAIDPDVTKAEHGSLSSYLQECVDAIASPAYILDKSWNILYFNNLINELFDGWIAKTTSPNLLQFIFQEPKARDIVIGWENRAVRAVAEFRADVAASIEQLEMASFVEDLSSKSELFKLCWDRQTVLAREGGVREFNHPQQGYIEFEQITFRLATHLDYKLVMLLAKAP</sequence>
<dbReference type="OrthoDB" id="5346389at2"/>
<dbReference type="PATRIC" id="fig|1414851.3.peg.2493"/>
<dbReference type="Gene3D" id="3.30.450.180">
    <property type="match status" value="1"/>
</dbReference>
<dbReference type="AlphaFoldDB" id="V8FRM1"/>
<dbReference type="PANTHER" id="PTHR35010:SF2">
    <property type="entry name" value="BLL4672 PROTEIN"/>
    <property type="match status" value="1"/>
</dbReference>
<dbReference type="Pfam" id="PF13560">
    <property type="entry name" value="HTH_31"/>
    <property type="match status" value="1"/>
</dbReference>
<dbReference type="CDD" id="cd00093">
    <property type="entry name" value="HTH_XRE"/>
    <property type="match status" value="1"/>
</dbReference>
<proteinExistence type="predicted"/>
<dbReference type="Pfam" id="PF17765">
    <property type="entry name" value="MLTR_LBD"/>
    <property type="match status" value="1"/>
</dbReference>
<dbReference type="PANTHER" id="PTHR35010">
    <property type="entry name" value="BLL4672 PROTEIN-RELATED"/>
    <property type="match status" value="1"/>
</dbReference>
<dbReference type="EMBL" id="AYSV01000131">
    <property type="protein sequence ID" value="ETD66944.1"/>
    <property type="molecule type" value="Genomic_DNA"/>
</dbReference>
<keyword evidence="3" id="KW-1185">Reference proteome</keyword>
<dbReference type="Gene3D" id="1.10.260.40">
    <property type="entry name" value="lambda repressor-like DNA-binding domains"/>
    <property type="match status" value="1"/>
</dbReference>
<accession>V8FRM1</accession>
<reference evidence="2 3" key="1">
    <citation type="submission" date="2013-11" db="EMBL/GenBank/DDBJ databases">
        <title>Genomic analysis of Pelistega sp. HM-7.</title>
        <authorList>
            <person name="Kumbhare S.V."/>
            <person name="Shetty S.A."/>
            <person name="Sharma O."/>
            <person name="Dhotre D.P."/>
        </authorList>
    </citation>
    <scope>NUCLEOTIDE SEQUENCE [LARGE SCALE GENOMIC DNA]</scope>
    <source>
        <strain evidence="2 3">HM-7</strain>
    </source>
</reference>
<organism evidence="2 3">
    <name type="scientific">Pelistega indica</name>
    <dbReference type="NCBI Taxonomy" id="1414851"/>
    <lineage>
        <taxon>Bacteria</taxon>
        <taxon>Pseudomonadati</taxon>
        <taxon>Pseudomonadota</taxon>
        <taxon>Betaproteobacteria</taxon>
        <taxon>Burkholderiales</taxon>
        <taxon>Alcaligenaceae</taxon>
        <taxon>Pelistega</taxon>
    </lineage>
</organism>